<dbReference type="GO" id="GO:0006508">
    <property type="term" value="P:proteolysis"/>
    <property type="evidence" value="ECO:0007669"/>
    <property type="project" value="InterPro"/>
</dbReference>
<feature type="domain" description="D-alanyl-D-alanine carboxypeptidase-like core" evidence="2">
    <location>
        <begin position="295"/>
        <end position="411"/>
    </location>
</feature>
<dbReference type="CDD" id="cd14814">
    <property type="entry name" value="Peptidase_M15"/>
    <property type="match status" value="1"/>
</dbReference>
<dbReference type="SUPFAM" id="SSF55166">
    <property type="entry name" value="Hedgehog/DD-peptidase"/>
    <property type="match status" value="1"/>
</dbReference>
<accession>A0A6J7Q0T8</accession>
<dbReference type="AlphaFoldDB" id="A0A6J7Q0T8"/>
<keyword evidence="1" id="KW-0175">Coiled coil</keyword>
<evidence type="ECO:0000259" key="2">
    <source>
        <dbReference type="Pfam" id="PF02557"/>
    </source>
</evidence>
<evidence type="ECO:0000313" key="4">
    <source>
        <dbReference type="EMBL" id="CAB5007854.1"/>
    </source>
</evidence>
<feature type="coiled-coil region" evidence="1">
    <location>
        <begin position="48"/>
        <end position="117"/>
    </location>
</feature>
<protein>
    <submittedName>
        <fullName evidence="4">Unannotated protein</fullName>
    </submittedName>
</protein>
<gene>
    <name evidence="3" type="ORF">UFOPK3001_00526</name>
    <name evidence="4" type="ORF">UFOPK3954_02147</name>
</gene>
<proteinExistence type="predicted"/>
<sequence length="415" mass="43999">MKRALTLLLTAALLAAATLGTSAGLSTALSAAGRVEAKKSPTDPQTKRDKVRRQRAAAAAKLDALKADTDQVDRAIADLQSNTKSRQSELAAAKSGEEQAAKNVADAQAEVDAVMARMSTLSSAAKKAAIMAFTSGGESELFTSLLGGGSTDAPVQDLYYNLAVGDLQSALNDLEAAQNQLQRAKAKADRAARAATKRRENVEQKLADLDSALAQQEQLGRSIEDRFDDALAEAEGLADLDATLSKQVVARERAIVARARAAGIKGATVDKNGKIKVPVIPTSQNGLVRVNGVLMDRSIGDAFARLVALAAADGINLTGGGYRSAQAQINLRRGNCGPTDYDIWLRPPSECSPPAARPGRSMHEKGLAIDVRCNGRLISRYSDPCFAWMAEHAPRVGLHNDVTHREAWHWSTNGN</sequence>
<dbReference type="EMBL" id="CAFAAJ010000023">
    <property type="protein sequence ID" value="CAB4794386.1"/>
    <property type="molecule type" value="Genomic_DNA"/>
</dbReference>
<dbReference type="InterPro" id="IPR009045">
    <property type="entry name" value="Zn_M74/Hedgehog-like"/>
</dbReference>
<organism evidence="4">
    <name type="scientific">freshwater metagenome</name>
    <dbReference type="NCBI Taxonomy" id="449393"/>
    <lineage>
        <taxon>unclassified sequences</taxon>
        <taxon>metagenomes</taxon>
        <taxon>ecological metagenomes</taxon>
    </lineage>
</organism>
<dbReference type="Pfam" id="PF02557">
    <property type="entry name" value="VanY"/>
    <property type="match status" value="1"/>
</dbReference>
<evidence type="ECO:0000256" key="1">
    <source>
        <dbReference type="SAM" id="Coils"/>
    </source>
</evidence>
<evidence type="ECO:0000313" key="3">
    <source>
        <dbReference type="EMBL" id="CAB4794386.1"/>
    </source>
</evidence>
<reference evidence="4" key="1">
    <citation type="submission" date="2020-05" db="EMBL/GenBank/DDBJ databases">
        <authorList>
            <person name="Chiriac C."/>
            <person name="Salcher M."/>
            <person name="Ghai R."/>
            <person name="Kavagutti S V."/>
        </authorList>
    </citation>
    <scope>NUCLEOTIDE SEQUENCE</scope>
</reference>
<dbReference type="InterPro" id="IPR003709">
    <property type="entry name" value="VanY-like_core_dom"/>
</dbReference>
<feature type="coiled-coil region" evidence="1">
    <location>
        <begin position="164"/>
        <end position="219"/>
    </location>
</feature>
<dbReference type="EMBL" id="CAFBON010000294">
    <property type="protein sequence ID" value="CAB5007854.1"/>
    <property type="molecule type" value="Genomic_DNA"/>
</dbReference>
<dbReference type="Gene3D" id="3.30.1380.10">
    <property type="match status" value="1"/>
</dbReference>
<name>A0A6J7Q0T8_9ZZZZ</name>
<dbReference type="GO" id="GO:0008233">
    <property type="term" value="F:peptidase activity"/>
    <property type="evidence" value="ECO:0007669"/>
    <property type="project" value="InterPro"/>
</dbReference>